<dbReference type="OrthoDB" id="341730at2759"/>
<comment type="caution">
    <text evidence="5">The sequence shown here is derived from an EMBL/GenBank/DDBJ whole genome shotgun (WGS) entry which is preliminary data.</text>
</comment>
<protein>
    <recommendedName>
        <fullName evidence="4">DNA replication factor Cdt1 C-terminal domain-containing protein</fullName>
    </recommendedName>
</protein>
<dbReference type="InterPro" id="IPR032054">
    <property type="entry name" value="Cdt1_C"/>
</dbReference>
<evidence type="ECO:0000256" key="2">
    <source>
        <dbReference type="ARBA" id="ARBA00023306"/>
    </source>
</evidence>
<feature type="compositionally biased region" description="Polar residues" evidence="3">
    <location>
        <begin position="270"/>
        <end position="279"/>
    </location>
</feature>
<dbReference type="Pfam" id="PF16679">
    <property type="entry name" value="CDT1_C"/>
    <property type="match status" value="1"/>
</dbReference>
<gene>
    <name evidence="5" type="ORF">C7212DRAFT_365374</name>
</gene>
<dbReference type="Gene3D" id="1.10.10.1420">
    <property type="entry name" value="DNA replication factor Cdt1, C-terminal WH domain"/>
    <property type="match status" value="1"/>
</dbReference>
<reference evidence="5 6" key="1">
    <citation type="submission" date="2018-03" db="EMBL/GenBank/DDBJ databases">
        <title>Genomes of Pezizomycetes fungi and the evolution of truffles.</title>
        <authorList>
            <person name="Murat C."/>
            <person name="Payen T."/>
            <person name="Noel B."/>
            <person name="Kuo A."/>
            <person name="Martin F.M."/>
        </authorList>
    </citation>
    <scope>NUCLEOTIDE SEQUENCE [LARGE SCALE GENOMIC DNA]</scope>
    <source>
        <strain evidence="5">091103-1</strain>
    </source>
</reference>
<organism evidence="5 6">
    <name type="scientific">Tuber magnatum</name>
    <name type="common">white Piedmont truffle</name>
    <dbReference type="NCBI Taxonomy" id="42249"/>
    <lineage>
        <taxon>Eukaryota</taxon>
        <taxon>Fungi</taxon>
        <taxon>Dikarya</taxon>
        <taxon>Ascomycota</taxon>
        <taxon>Pezizomycotina</taxon>
        <taxon>Pezizomycetes</taxon>
        <taxon>Pezizales</taxon>
        <taxon>Tuberaceae</taxon>
        <taxon>Tuber</taxon>
    </lineage>
</organism>
<feature type="region of interest" description="Disordered" evidence="3">
    <location>
        <begin position="270"/>
        <end position="296"/>
    </location>
</feature>
<evidence type="ECO:0000313" key="6">
    <source>
        <dbReference type="Proteomes" id="UP000246991"/>
    </source>
</evidence>
<name>A0A317SMK0_9PEZI</name>
<keyword evidence="6" id="KW-1185">Reference proteome</keyword>
<feature type="compositionally biased region" description="Basic and acidic residues" evidence="3">
    <location>
        <begin position="281"/>
        <end position="292"/>
    </location>
</feature>
<evidence type="ECO:0000259" key="4">
    <source>
        <dbReference type="Pfam" id="PF16679"/>
    </source>
</evidence>
<proteinExistence type="inferred from homology"/>
<feature type="domain" description="DNA replication factor Cdt1 C-terminal" evidence="4">
    <location>
        <begin position="328"/>
        <end position="411"/>
    </location>
</feature>
<evidence type="ECO:0000256" key="1">
    <source>
        <dbReference type="ARBA" id="ARBA00008356"/>
    </source>
</evidence>
<dbReference type="EMBL" id="PYWC01000063">
    <property type="protein sequence ID" value="PWW74391.1"/>
    <property type="molecule type" value="Genomic_DNA"/>
</dbReference>
<dbReference type="InterPro" id="IPR038090">
    <property type="entry name" value="Cdt1_C_WH_dom_sf"/>
</dbReference>
<dbReference type="AlphaFoldDB" id="A0A317SMK0"/>
<keyword evidence="2" id="KW-0131">Cell cycle</keyword>
<dbReference type="STRING" id="42249.A0A317SMK0"/>
<feature type="compositionally biased region" description="Low complexity" evidence="3">
    <location>
        <begin position="129"/>
        <end position="148"/>
    </location>
</feature>
<comment type="similarity">
    <text evidence="1">Belongs to the Cdt1 family.</text>
</comment>
<dbReference type="Proteomes" id="UP000246991">
    <property type="component" value="Unassembled WGS sequence"/>
</dbReference>
<accession>A0A317SMK0</accession>
<sequence>MPPRRKAAAVSQERARTLQSFAGKVSKSVSSTGKAAAVKHGIPSETGVKKVDIKPEKISLKIIQEGDEDVLVPIAIKPELAIVKAEEPVFKVTPTSEPVPVPSPAKKRKRVIDDFFSPPAKKPSTSACTTATRQSPSTPTSSPPLESLPTDLTLLQTLHGSLLTALLLHKAHHNTGTHPASFSAIKLHVERLARRDISLEDLRRIVYISHYGEKVDNGGFKLVDYGAGNICIDLIEKSGARKLASTKLLKEEFGAKLWLYFRRHGGDSNTQLITPPSSFTEDDKGEEKEGAGKKISAHEPTVPLAEIAAHPQAATIQSVLRGKNQAILKELRKPSSVPSPKSAAAGQRIPEVEPILRSLAGRGINMTMKSVVEGIKESTRNPISMEDAEKVVRVMAEREGGKGWVRVVEVGKVTGVVFTKRGTTGFE</sequence>
<dbReference type="Pfam" id="PF26121">
    <property type="entry name" value="HTH_CDT1"/>
    <property type="match status" value="1"/>
</dbReference>
<feature type="region of interest" description="Disordered" evidence="3">
    <location>
        <begin position="94"/>
        <end position="148"/>
    </location>
</feature>
<evidence type="ECO:0000313" key="5">
    <source>
        <dbReference type="EMBL" id="PWW74391.1"/>
    </source>
</evidence>
<evidence type="ECO:0000256" key="3">
    <source>
        <dbReference type="SAM" id="MobiDB-lite"/>
    </source>
</evidence>